<keyword evidence="6" id="KW-1185">Reference proteome</keyword>
<name>A0A0U3MYT8_9BURK</name>
<dbReference type="PROSITE" id="PS50110">
    <property type="entry name" value="RESPONSE_REGULATORY"/>
    <property type="match status" value="1"/>
</dbReference>
<dbReference type="InterPro" id="IPR011006">
    <property type="entry name" value="CheY-like_superfamily"/>
</dbReference>
<organism evidence="5 6">
    <name type="scientific">Roseateles depolymerans</name>
    <dbReference type="NCBI Taxonomy" id="76731"/>
    <lineage>
        <taxon>Bacteria</taxon>
        <taxon>Pseudomonadati</taxon>
        <taxon>Pseudomonadota</taxon>
        <taxon>Betaproteobacteria</taxon>
        <taxon>Burkholderiales</taxon>
        <taxon>Sphaerotilaceae</taxon>
        <taxon>Roseateles</taxon>
    </lineage>
</organism>
<dbReference type="SUPFAM" id="SSF46894">
    <property type="entry name" value="C-terminal effector domain of the bipartite response regulators"/>
    <property type="match status" value="1"/>
</dbReference>
<keyword evidence="4" id="KW-0804">Transcription</keyword>
<protein>
    <submittedName>
        <fullName evidence="5">LuxR family transcriptional regulator</fullName>
    </submittedName>
</protein>
<evidence type="ECO:0000313" key="5">
    <source>
        <dbReference type="EMBL" id="ALV07044.1"/>
    </source>
</evidence>
<dbReference type="GO" id="GO:0000160">
    <property type="term" value="P:phosphorelay signal transduction system"/>
    <property type="evidence" value="ECO:0007669"/>
    <property type="project" value="InterPro"/>
</dbReference>
<dbReference type="GO" id="GO:0006355">
    <property type="term" value="P:regulation of DNA-templated transcription"/>
    <property type="evidence" value="ECO:0007669"/>
    <property type="project" value="InterPro"/>
</dbReference>
<gene>
    <name evidence="5" type="ORF">RD2015_2579</name>
</gene>
<dbReference type="PANTHER" id="PTHR43214">
    <property type="entry name" value="TWO-COMPONENT RESPONSE REGULATOR"/>
    <property type="match status" value="1"/>
</dbReference>
<evidence type="ECO:0000256" key="2">
    <source>
        <dbReference type="ARBA" id="ARBA00023015"/>
    </source>
</evidence>
<dbReference type="OrthoDB" id="9780593at2"/>
<dbReference type="SUPFAM" id="SSF52172">
    <property type="entry name" value="CheY-like"/>
    <property type="match status" value="1"/>
</dbReference>
<dbReference type="SMART" id="SM00448">
    <property type="entry name" value="REC"/>
    <property type="match status" value="1"/>
</dbReference>
<dbReference type="Pfam" id="PF00196">
    <property type="entry name" value="GerE"/>
    <property type="match status" value="1"/>
</dbReference>
<dbReference type="EMBL" id="CP013729">
    <property type="protein sequence ID" value="ALV07044.1"/>
    <property type="molecule type" value="Genomic_DNA"/>
</dbReference>
<accession>A0A0U3MYT8</accession>
<dbReference type="PROSITE" id="PS50043">
    <property type="entry name" value="HTH_LUXR_2"/>
    <property type="match status" value="1"/>
</dbReference>
<dbReference type="Pfam" id="PF00072">
    <property type="entry name" value="Response_reg"/>
    <property type="match status" value="1"/>
</dbReference>
<dbReference type="InterPro" id="IPR058245">
    <property type="entry name" value="NreC/VraR/RcsB-like_REC"/>
</dbReference>
<keyword evidence="3" id="KW-0238">DNA-binding</keyword>
<dbReference type="Proteomes" id="UP000060699">
    <property type="component" value="Chromosome"/>
</dbReference>
<dbReference type="AlphaFoldDB" id="A0A0U3MYT8"/>
<dbReference type="InterPro" id="IPR039420">
    <property type="entry name" value="WalR-like"/>
</dbReference>
<proteinExistence type="predicted"/>
<dbReference type="InterPro" id="IPR016032">
    <property type="entry name" value="Sig_transdc_resp-reg_C-effctor"/>
</dbReference>
<dbReference type="PROSITE" id="PS00622">
    <property type="entry name" value="HTH_LUXR_1"/>
    <property type="match status" value="1"/>
</dbReference>
<dbReference type="CDD" id="cd06170">
    <property type="entry name" value="LuxR_C_like"/>
    <property type="match status" value="1"/>
</dbReference>
<dbReference type="GO" id="GO:0003677">
    <property type="term" value="F:DNA binding"/>
    <property type="evidence" value="ECO:0007669"/>
    <property type="project" value="UniProtKB-KW"/>
</dbReference>
<dbReference type="KEGG" id="rdp:RD2015_2579"/>
<dbReference type="CDD" id="cd17535">
    <property type="entry name" value="REC_NarL-like"/>
    <property type="match status" value="1"/>
</dbReference>
<dbReference type="STRING" id="76731.RD2015_2579"/>
<evidence type="ECO:0000256" key="1">
    <source>
        <dbReference type="ARBA" id="ARBA00022553"/>
    </source>
</evidence>
<evidence type="ECO:0000256" key="4">
    <source>
        <dbReference type="ARBA" id="ARBA00023163"/>
    </source>
</evidence>
<sequence>MTIRIVLADDHQLVREGLTALLGREPGLEVIGLAEDGAAAVRLVRQLEPDVLVTDVAMPGLNGLEAVRRVKQQQPMVASICLSMHGDQRTVVTALNAGVSGFVLKDASADELAHAVRDVAAGRIFLSPCLMGAVVDELRHHHRHTDAATPLRPPQTLTAREREIVQLFAEDLSTQDIAERLHLSAKTVATHRENITRKLGVRGVAGLTRYAVREGLSTVDPAVTA</sequence>
<evidence type="ECO:0000256" key="3">
    <source>
        <dbReference type="ARBA" id="ARBA00023125"/>
    </source>
</evidence>
<reference evidence="5 6" key="1">
    <citation type="submission" date="2015-12" db="EMBL/GenBank/DDBJ databases">
        <title>Complete genome of Roseateles depolymerans KCTC 42856.</title>
        <authorList>
            <person name="Kim K.M."/>
        </authorList>
    </citation>
    <scope>NUCLEOTIDE SEQUENCE [LARGE SCALE GENOMIC DNA]</scope>
    <source>
        <strain evidence="5 6">KCTC 42856</strain>
    </source>
</reference>
<evidence type="ECO:0000313" key="6">
    <source>
        <dbReference type="Proteomes" id="UP000060699"/>
    </source>
</evidence>
<dbReference type="PANTHER" id="PTHR43214:SF41">
    <property type="entry name" value="NITRATE_NITRITE RESPONSE REGULATOR PROTEIN NARP"/>
    <property type="match status" value="1"/>
</dbReference>
<dbReference type="Gene3D" id="3.40.50.2300">
    <property type="match status" value="1"/>
</dbReference>
<dbReference type="SMART" id="SM00421">
    <property type="entry name" value="HTH_LUXR"/>
    <property type="match status" value="1"/>
</dbReference>
<dbReference type="InterPro" id="IPR000792">
    <property type="entry name" value="Tscrpt_reg_LuxR_C"/>
</dbReference>
<dbReference type="RefSeq" id="WP_058935226.1">
    <property type="nucleotide sequence ID" value="NZ_CP013729.1"/>
</dbReference>
<keyword evidence="1" id="KW-0597">Phosphoprotein</keyword>
<dbReference type="PRINTS" id="PR00038">
    <property type="entry name" value="HTHLUXR"/>
</dbReference>
<dbReference type="InterPro" id="IPR001789">
    <property type="entry name" value="Sig_transdc_resp-reg_receiver"/>
</dbReference>
<keyword evidence="2" id="KW-0805">Transcription regulation</keyword>